<dbReference type="PANTHER" id="PTHR22991">
    <property type="entry name" value="PROTEIN CBG13490"/>
    <property type="match status" value="1"/>
</dbReference>
<dbReference type="InterPro" id="IPR016187">
    <property type="entry name" value="CTDL_fold"/>
</dbReference>
<feature type="non-terminal residue" evidence="4">
    <location>
        <position position="137"/>
    </location>
</feature>
<evidence type="ECO:0000313" key="4">
    <source>
        <dbReference type="EMBL" id="GMR56883.1"/>
    </source>
</evidence>
<accession>A0AAN5D560</accession>
<feature type="domain" description="C-type lectin" evidence="3">
    <location>
        <begin position="54"/>
        <end position="137"/>
    </location>
</feature>
<feature type="signal peptide" evidence="2">
    <location>
        <begin position="1"/>
        <end position="16"/>
    </location>
</feature>
<dbReference type="Proteomes" id="UP001328107">
    <property type="component" value="Unassembled WGS sequence"/>
</dbReference>
<dbReference type="AlphaFoldDB" id="A0AAN5D560"/>
<dbReference type="PROSITE" id="PS50041">
    <property type="entry name" value="C_TYPE_LECTIN_2"/>
    <property type="match status" value="1"/>
</dbReference>
<dbReference type="InterPro" id="IPR001304">
    <property type="entry name" value="C-type_lectin-like"/>
</dbReference>
<keyword evidence="5" id="KW-1185">Reference proteome</keyword>
<keyword evidence="1" id="KW-1015">Disulfide bond</keyword>
<feature type="chain" id="PRO_5043012351" description="C-type lectin domain-containing protein" evidence="2">
    <location>
        <begin position="17"/>
        <end position="137"/>
    </location>
</feature>
<keyword evidence="2" id="KW-0732">Signal</keyword>
<dbReference type="SUPFAM" id="SSF56436">
    <property type="entry name" value="C-type lectin-like"/>
    <property type="match status" value="1"/>
</dbReference>
<evidence type="ECO:0000256" key="2">
    <source>
        <dbReference type="SAM" id="SignalP"/>
    </source>
</evidence>
<evidence type="ECO:0000259" key="3">
    <source>
        <dbReference type="PROSITE" id="PS50041"/>
    </source>
</evidence>
<gene>
    <name evidence="4" type="ORF">PMAYCL1PPCAC_27078</name>
</gene>
<dbReference type="CDD" id="cd00037">
    <property type="entry name" value="CLECT"/>
    <property type="match status" value="1"/>
</dbReference>
<evidence type="ECO:0000313" key="5">
    <source>
        <dbReference type="Proteomes" id="UP001328107"/>
    </source>
</evidence>
<organism evidence="4 5">
    <name type="scientific">Pristionchus mayeri</name>
    <dbReference type="NCBI Taxonomy" id="1317129"/>
    <lineage>
        <taxon>Eukaryota</taxon>
        <taxon>Metazoa</taxon>
        <taxon>Ecdysozoa</taxon>
        <taxon>Nematoda</taxon>
        <taxon>Chromadorea</taxon>
        <taxon>Rhabditida</taxon>
        <taxon>Rhabditina</taxon>
        <taxon>Diplogasteromorpha</taxon>
        <taxon>Diplogasteroidea</taxon>
        <taxon>Neodiplogasteridae</taxon>
        <taxon>Pristionchus</taxon>
    </lineage>
</organism>
<reference evidence="5" key="1">
    <citation type="submission" date="2022-10" db="EMBL/GenBank/DDBJ databases">
        <title>Genome assembly of Pristionchus species.</title>
        <authorList>
            <person name="Yoshida K."/>
            <person name="Sommer R.J."/>
        </authorList>
    </citation>
    <scope>NUCLEOTIDE SEQUENCE [LARGE SCALE GENOMIC DNA]</scope>
    <source>
        <strain evidence="5">RS5460</strain>
    </source>
</reference>
<sequence>MRRIVVIFLALQLVHGVGICPPESELIRDGECRGNYTRISTTGKEGLKTVISKCSEIQAHPVYIHNYEQQSYWIWQSQMTDEKSIIMGLMCDVDSKKWIWSDGSEVDYKTWFYAQDLDRDCNTEYTWVIGTDGLWNF</sequence>
<evidence type="ECO:0000256" key="1">
    <source>
        <dbReference type="ARBA" id="ARBA00023157"/>
    </source>
</evidence>
<dbReference type="InterPro" id="IPR050976">
    <property type="entry name" value="Snaclec"/>
</dbReference>
<name>A0AAN5D560_9BILA</name>
<dbReference type="PANTHER" id="PTHR22991:SF40">
    <property type="entry name" value="PROTEIN CBG13490"/>
    <property type="match status" value="1"/>
</dbReference>
<dbReference type="Gene3D" id="3.10.100.10">
    <property type="entry name" value="Mannose-Binding Protein A, subunit A"/>
    <property type="match status" value="1"/>
</dbReference>
<protein>
    <recommendedName>
        <fullName evidence="3">C-type lectin domain-containing protein</fullName>
    </recommendedName>
</protein>
<dbReference type="EMBL" id="BTRK01000006">
    <property type="protein sequence ID" value="GMR56883.1"/>
    <property type="molecule type" value="Genomic_DNA"/>
</dbReference>
<dbReference type="InterPro" id="IPR016186">
    <property type="entry name" value="C-type_lectin-like/link_sf"/>
</dbReference>
<comment type="caution">
    <text evidence="4">The sequence shown here is derived from an EMBL/GenBank/DDBJ whole genome shotgun (WGS) entry which is preliminary data.</text>
</comment>
<proteinExistence type="predicted"/>